<dbReference type="NCBIfam" id="TIGR01509">
    <property type="entry name" value="HAD-SF-IA-v3"/>
    <property type="match status" value="1"/>
</dbReference>
<evidence type="ECO:0000256" key="1">
    <source>
        <dbReference type="ARBA" id="ARBA00006171"/>
    </source>
</evidence>
<dbReference type="InterPro" id="IPR023214">
    <property type="entry name" value="HAD_sf"/>
</dbReference>
<keyword evidence="6" id="KW-1185">Reference proteome</keyword>
<dbReference type="GO" id="GO:0003824">
    <property type="term" value="F:catalytic activity"/>
    <property type="evidence" value="ECO:0007669"/>
    <property type="project" value="UniProtKB-ARBA"/>
</dbReference>
<evidence type="ECO:0000256" key="2">
    <source>
        <dbReference type="ARBA" id="ARBA00022723"/>
    </source>
</evidence>
<proteinExistence type="inferred from homology"/>
<name>A0A1I1Z6C2_9BACL</name>
<sequence length="95" mass="10388">MLRKFDIADYFASIVSGEEVPSGKPVPDVYLEAALQLGVSPADCVVLEDSRNGVIAAKEAGMRCIGYINIHSGDQDLSRADWIIKEIKDIPLLRL</sequence>
<dbReference type="PANTHER" id="PTHR46193:SF18">
    <property type="entry name" value="HEXITOL PHOSPHATASE B"/>
    <property type="match status" value="1"/>
</dbReference>
<evidence type="ECO:0000256" key="4">
    <source>
        <dbReference type="ARBA" id="ARBA00023277"/>
    </source>
</evidence>
<dbReference type="PANTHER" id="PTHR46193">
    <property type="entry name" value="6-PHOSPHOGLUCONATE PHOSPHATASE"/>
    <property type="match status" value="1"/>
</dbReference>
<dbReference type="Gene3D" id="3.40.50.1000">
    <property type="entry name" value="HAD superfamily/HAD-like"/>
    <property type="match status" value="1"/>
</dbReference>
<dbReference type="Proteomes" id="UP000183410">
    <property type="component" value="Unassembled WGS sequence"/>
</dbReference>
<gene>
    <name evidence="5" type="ORF">SAMN04487969_1011009</name>
</gene>
<dbReference type="InterPro" id="IPR051600">
    <property type="entry name" value="Beta-PGM-like"/>
</dbReference>
<dbReference type="SUPFAM" id="SSF56784">
    <property type="entry name" value="HAD-like"/>
    <property type="match status" value="1"/>
</dbReference>
<accession>A0A1I1Z6C2</accession>
<dbReference type="InterPro" id="IPR041492">
    <property type="entry name" value="HAD_2"/>
</dbReference>
<keyword evidence="4" id="KW-0119">Carbohydrate metabolism</keyword>
<reference evidence="6" key="1">
    <citation type="submission" date="2016-10" db="EMBL/GenBank/DDBJ databases">
        <authorList>
            <person name="Varghese N."/>
            <person name="Submissions S."/>
        </authorList>
    </citation>
    <scope>NUCLEOTIDE SEQUENCE [LARGE SCALE GENOMIC DNA]</scope>
    <source>
        <strain evidence="6">CGMCC 1.10223</strain>
    </source>
</reference>
<evidence type="ECO:0000313" key="5">
    <source>
        <dbReference type="EMBL" id="SFE27239.1"/>
    </source>
</evidence>
<evidence type="ECO:0000313" key="6">
    <source>
        <dbReference type="Proteomes" id="UP000183410"/>
    </source>
</evidence>
<comment type="similarity">
    <text evidence="1">Belongs to the HAD-like hydrolase superfamily. CbbY/CbbZ/Gph/YieH family.</text>
</comment>
<dbReference type="EMBL" id="FONN01000001">
    <property type="protein sequence ID" value="SFE27239.1"/>
    <property type="molecule type" value="Genomic_DNA"/>
</dbReference>
<organism evidence="5 6">
    <name type="scientific">Paenibacillus algorifonticola</name>
    <dbReference type="NCBI Taxonomy" id="684063"/>
    <lineage>
        <taxon>Bacteria</taxon>
        <taxon>Bacillati</taxon>
        <taxon>Bacillota</taxon>
        <taxon>Bacilli</taxon>
        <taxon>Bacillales</taxon>
        <taxon>Paenibacillaceae</taxon>
        <taxon>Paenibacillus</taxon>
    </lineage>
</organism>
<keyword evidence="2" id="KW-0479">Metal-binding</keyword>
<dbReference type="InterPro" id="IPR036412">
    <property type="entry name" value="HAD-like_sf"/>
</dbReference>
<keyword evidence="3" id="KW-0460">Magnesium</keyword>
<dbReference type="Pfam" id="PF13419">
    <property type="entry name" value="HAD_2"/>
    <property type="match status" value="1"/>
</dbReference>
<evidence type="ECO:0000256" key="3">
    <source>
        <dbReference type="ARBA" id="ARBA00022842"/>
    </source>
</evidence>
<dbReference type="AlphaFoldDB" id="A0A1I1Z6C2"/>
<dbReference type="GO" id="GO:0046872">
    <property type="term" value="F:metal ion binding"/>
    <property type="evidence" value="ECO:0007669"/>
    <property type="project" value="UniProtKB-KW"/>
</dbReference>
<protein>
    <submittedName>
        <fullName evidence="5">Haloacid dehalogenase superfamily, subfamily IA, variant 3 with third motif having DD or ED</fullName>
    </submittedName>
</protein>
<dbReference type="InterPro" id="IPR006439">
    <property type="entry name" value="HAD-SF_hydro_IA"/>
</dbReference>